<dbReference type="EMBL" id="BSVB01000001">
    <property type="protein sequence ID" value="GMA95885.1"/>
    <property type="molecule type" value="Genomic_DNA"/>
</dbReference>
<dbReference type="RefSeq" id="WP_284254575.1">
    <property type="nucleotide sequence ID" value="NZ_BSVB01000001.1"/>
</dbReference>
<feature type="transmembrane region" description="Helical" evidence="2">
    <location>
        <begin position="34"/>
        <end position="58"/>
    </location>
</feature>
<evidence type="ECO:0000313" key="3">
    <source>
        <dbReference type="EMBL" id="GMA95885.1"/>
    </source>
</evidence>
<keyword evidence="2" id="KW-1133">Transmembrane helix</keyword>
<proteinExistence type="predicted"/>
<accession>A0ABQ6K8F6</accession>
<evidence type="ECO:0000256" key="1">
    <source>
        <dbReference type="SAM" id="MobiDB-lite"/>
    </source>
</evidence>
<sequence>MSDPAAPSDARQAARERARALREQHRKQDRRRRLIVTGSIVLGTVLILAIVATVLVSLSRPTARGPLNMISDGVKIGAGLKAEPTAALQPGEQPVASKKNPRTVLDIKIYVDYLCQDCGAFMRTNDTRLRAFTKSGAATVEIHPIAILTSKSDGTQYSLRAANAAACVAELSPTTSSTSMSRSSGVNPRRAVPGSRRPSC</sequence>
<evidence type="ECO:0000256" key="2">
    <source>
        <dbReference type="SAM" id="Phobius"/>
    </source>
</evidence>
<evidence type="ECO:0008006" key="5">
    <source>
        <dbReference type="Google" id="ProtNLM"/>
    </source>
</evidence>
<dbReference type="Proteomes" id="UP001157034">
    <property type="component" value="Unassembled WGS sequence"/>
</dbReference>
<keyword evidence="2" id="KW-0472">Membrane</keyword>
<keyword evidence="4" id="KW-1185">Reference proteome</keyword>
<organism evidence="3 4">
    <name type="scientific">Pseudolysinimonas kribbensis</name>
    <dbReference type="NCBI Taxonomy" id="433641"/>
    <lineage>
        <taxon>Bacteria</taxon>
        <taxon>Bacillati</taxon>
        <taxon>Actinomycetota</taxon>
        <taxon>Actinomycetes</taxon>
        <taxon>Micrococcales</taxon>
        <taxon>Microbacteriaceae</taxon>
        <taxon>Pseudolysinimonas</taxon>
    </lineage>
</organism>
<protein>
    <recommendedName>
        <fullName evidence="5">Thioredoxin-like fold domain-containing protein</fullName>
    </recommendedName>
</protein>
<gene>
    <name evidence="3" type="ORF">GCM10025881_27090</name>
</gene>
<keyword evidence="2" id="KW-0812">Transmembrane</keyword>
<feature type="compositionally biased region" description="Low complexity" evidence="1">
    <location>
        <begin position="175"/>
        <end position="184"/>
    </location>
</feature>
<reference evidence="4" key="1">
    <citation type="journal article" date="2019" name="Int. J. Syst. Evol. Microbiol.">
        <title>The Global Catalogue of Microorganisms (GCM) 10K type strain sequencing project: providing services to taxonomists for standard genome sequencing and annotation.</title>
        <authorList>
            <consortium name="The Broad Institute Genomics Platform"/>
            <consortium name="The Broad Institute Genome Sequencing Center for Infectious Disease"/>
            <person name="Wu L."/>
            <person name="Ma J."/>
        </authorList>
    </citation>
    <scope>NUCLEOTIDE SEQUENCE [LARGE SCALE GENOMIC DNA]</scope>
    <source>
        <strain evidence="4">NBRC 108894</strain>
    </source>
</reference>
<evidence type="ECO:0000313" key="4">
    <source>
        <dbReference type="Proteomes" id="UP001157034"/>
    </source>
</evidence>
<name>A0ABQ6K8F6_9MICO</name>
<feature type="region of interest" description="Disordered" evidence="1">
    <location>
        <begin position="175"/>
        <end position="200"/>
    </location>
</feature>
<dbReference type="Gene3D" id="3.40.30.10">
    <property type="entry name" value="Glutaredoxin"/>
    <property type="match status" value="1"/>
</dbReference>
<comment type="caution">
    <text evidence="3">The sequence shown here is derived from an EMBL/GenBank/DDBJ whole genome shotgun (WGS) entry which is preliminary data.</text>
</comment>